<dbReference type="InterPro" id="IPR007712">
    <property type="entry name" value="RelE/ParE_toxin"/>
</dbReference>
<dbReference type="SUPFAM" id="SSF143011">
    <property type="entry name" value="RelE-like"/>
    <property type="match status" value="1"/>
</dbReference>
<evidence type="ECO:0000256" key="1">
    <source>
        <dbReference type="ARBA" id="ARBA00006226"/>
    </source>
</evidence>
<gene>
    <name evidence="4" type="ORF">BECKLFY1418C_GA0070996_10267</name>
</gene>
<accession>A0A450WIE9</accession>
<dbReference type="AlphaFoldDB" id="A0A450WIE9"/>
<name>A0A450WIE9_9GAMM</name>
<dbReference type="Pfam" id="PF05016">
    <property type="entry name" value="ParE_toxin"/>
    <property type="match status" value="1"/>
</dbReference>
<dbReference type="PANTHER" id="PTHR35601:SF1">
    <property type="entry name" value="TOXIN RELE"/>
    <property type="match status" value="1"/>
</dbReference>
<protein>
    <submittedName>
        <fullName evidence="4">Addiction module toxin, RelE/StbE family</fullName>
    </submittedName>
</protein>
<dbReference type="Gene3D" id="3.30.2310.20">
    <property type="entry name" value="RelE-like"/>
    <property type="match status" value="1"/>
</dbReference>
<dbReference type="EMBL" id="CAADFN010000026">
    <property type="protein sequence ID" value="VFK16806.1"/>
    <property type="molecule type" value="Genomic_DNA"/>
</dbReference>
<sequence length="130" mass="15286">MVWRYRKNKNSERTSAPAKTHPASVLARSANMSEIRYTDTALKQLRDMDRSSARRIIDYMDKRIVRSANPRDSGKALSGPIKLWRYRIGDYRVICRIQEEKRLILAVRIGHRKNIYRMRLSALRPLRNGS</sequence>
<keyword evidence="2" id="KW-1277">Toxin-antitoxin system</keyword>
<feature type="region of interest" description="Disordered" evidence="3">
    <location>
        <begin position="1"/>
        <end position="24"/>
    </location>
</feature>
<evidence type="ECO:0000256" key="3">
    <source>
        <dbReference type="SAM" id="MobiDB-lite"/>
    </source>
</evidence>
<dbReference type="InterPro" id="IPR035093">
    <property type="entry name" value="RelE/ParE_toxin_dom_sf"/>
</dbReference>
<comment type="similarity">
    <text evidence="1">Belongs to the RelE toxin family.</text>
</comment>
<proteinExistence type="inferred from homology"/>
<organism evidence="4">
    <name type="scientific">Candidatus Kentrum sp. LFY</name>
    <dbReference type="NCBI Taxonomy" id="2126342"/>
    <lineage>
        <taxon>Bacteria</taxon>
        <taxon>Pseudomonadati</taxon>
        <taxon>Pseudomonadota</taxon>
        <taxon>Gammaproteobacteria</taxon>
        <taxon>Candidatus Kentrum</taxon>
    </lineage>
</organism>
<evidence type="ECO:0000256" key="2">
    <source>
        <dbReference type="ARBA" id="ARBA00022649"/>
    </source>
</evidence>
<dbReference type="PANTHER" id="PTHR35601">
    <property type="entry name" value="TOXIN RELE"/>
    <property type="match status" value="1"/>
</dbReference>
<reference evidence="4" key="1">
    <citation type="submission" date="2019-02" db="EMBL/GenBank/DDBJ databases">
        <authorList>
            <person name="Gruber-Vodicka R. H."/>
            <person name="Seah K. B. B."/>
        </authorList>
    </citation>
    <scope>NUCLEOTIDE SEQUENCE</scope>
    <source>
        <strain evidence="4">BECK_BY7</strain>
    </source>
</reference>
<evidence type="ECO:0000313" key="4">
    <source>
        <dbReference type="EMBL" id="VFK16806.1"/>
    </source>
</evidence>